<dbReference type="AlphaFoldDB" id="A0A2T6ZER0"/>
<keyword evidence="3" id="KW-1185">Reference proteome</keyword>
<name>A0A2T6ZER0_TUBBO</name>
<gene>
    <name evidence="2" type="ORF">B9Z19DRAFT_1134043</name>
</gene>
<evidence type="ECO:0000313" key="2">
    <source>
        <dbReference type="EMBL" id="PUU73988.1"/>
    </source>
</evidence>
<proteinExistence type="predicted"/>
<dbReference type="Proteomes" id="UP000244722">
    <property type="component" value="Unassembled WGS sequence"/>
</dbReference>
<comment type="caution">
    <text evidence="2">The sequence shown here is derived from an EMBL/GenBank/DDBJ whole genome shotgun (WGS) entry which is preliminary data.</text>
</comment>
<protein>
    <submittedName>
        <fullName evidence="2">Uncharacterized protein</fullName>
    </submittedName>
</protein>
<organism evidence="2 3">
    <name type="scientific">Tuber borchii</name>
    <name type="common">White truffle</name>
    <dbReference type="NCBI Taxonomy" id="42251"/>
    <lineage>
        <taxon>Eukaryota</taxon>
        <taxon>Fungi</taxon>
        <taxon>Dikarya</taxon>
        <taxon>Ascomycota</taxon>
        <taxon>Pezizomycotina</taxon>
        <taxon>Pezizomycetes</taxon>
        <taxon>Pezizales</taxon>
        <taxon>Tuberaceae</taxon>
        <taxon>Tuber</taxon>
    </lineage>
</organism>
<accession>A0A2T6ZER0</accession>
<dbReference type="OrthoDB" id="5507159at2759"/>
<evidence type="ECO:0000313" key="3">
    <source>
        <dbReference type="Proteomes" id="UP000244722"/>
    </source>
</evidence>
<feature type="compositionally biased region" description="Polar residues" evidence="1">
    <location>
        <begin position="60"/>
        <end position="72"/>
    </location>
</feature>
<feature type="region of interest" description="Disordered" evidence="1">
    <location>
        <begin position="142"/>
        <end position="169"/>
    </location>
</feature>
<dbReference type="EMBL" id="NESQ01000329">
    <property type="protein sequence ID" value="PUU73988.1"/>
    <property type="molecule type" value="Genomic_DNA"/>
</dbReference>
<feature type="region of interest" description="Disordered" evidence="1">
    <location>
        <begin position="60"/>
        <end position="84"/>
    </location>
</feature>
<evidence type="ECO:0000256" key="1">
    <source>
        <dbReference type="SAM" id="MobiDB-lite"/>
    </source>
</evidence>
<sequence>MVKKGSSHFSASSIARSGVVLSRSVEISFALEAEVSRLRHHVSVLSHRLHFCENERDSLQESAVGSPRSDSPFTGVDSDSPPPPSEVVACAHTPLVVRLPSLGGEAGDLVAASAPVAASMASSVVSSGMLVLSYSNGKLGNVRRKRRSPKRGSVIGEVDDDDDLIMGSAEPRSEIYRQNVLCRDREAERDRLDTPPPGSLGILAPGRDSEFVWWGVRRLQLEEGPLAVSVHMCPVRFGGVKGIIVRCQCRAEFERKRLGTHLQGVLRKGVRVEECPEGRVIKEGGRFVAARDVDLNCLVEGCPVGGASFTGMARALIGS</sequence>
<reference evidence="2 3" key="1">
    <citation type="submission" date="2017-04" db="EMBL/GenBank/DDBJ databases">
        <title>Draft genome sequence of Tuber borchii Vittad., a whitish edible truffle.</title>
        <authorList>
            <consortium name="DOE Joint Genome Institute"/>
            <person name="Murat C."/>
            <person name="Kuo A."/>
            <person name="Barry K.W."/>
            <person name="Clum A."/>
            <person name="Dockter R.B."/>
            <person name="Fauchery L."/>
            <person name="Iotti M."/>
            <person name="Kohler A."/>
            <person name="Labutti K."/>
            <person name="Lindquist E.A."/>
            <person name="Lipzen A."/>
            <person name="Ohm R.A."/>
            <person name="Wang M."/>
            <person name="Grigoriev I.V."/>
            <person name="Zambonelli A."/>
            <person name="Martin F.M."/>
        </authorList>
    </citation>
    <scope>NUCLEOTIDE SEQUENCE [LARGE SCALE GENOMIC DNA]</scope>
    <source>
        <strain evidence="2 3">Tbo3840</strain>
    </source>
</reference>